<gene>
    <name evidence="1" type="ORF">LCGC14_0653110</name>
</gene>
<protein>
    <submittedName>
        <fullName evidence="1">Uncharacterized protein</fullName>
    </submittedName>
</protein>
<proteinExistence type="predicted"/>
<dbReference type="EMBL" id="LAZR01001223">
    <property type="protein sequence ID" value="KKN48414.1"/>
    <property type="molecule type" value="Genomic_DNA"/>
</dbReference>
<sequence>MNERTATFELSQDYGDAQDLDILMIKGYSFNESEEGFSLNLAQIIPDKKSIQITAPLGLNLNNFEKIIVYLEFTNGANSDYTQIRLMQAAIDNHPEAPVWTKNDSIYVDFEYNDVDYFLLLEDYAVGSEDSSFEYFEYVRNDLFITRDNSFIKGSKAPNFQDFSKFNDPRSVLELYDYNLDAHHEFVVQKDDLSGDGVFDSFKYGEVNPAGEITFHTLIQEAESVKIYKDKTVNTQISEQYQINWQNIWRQYYIYAQRISTTHTTSFNTVYSRGKLIQKDLNGDGSPDKEVLFRMTTSITELITVTNETTYLHFKPTIHNPFGREHDGYLSELRNSTTILGKSSISFMFRDFQDDKVNSTRYYLDVFPNELSEQANLDNYLVSASTTLNKQDSDDAINKEIPLLEGLISLSHERDGIPAVFDQVSIYENGTFTTENILAVNRSISIPGIYNQITGLDSSDEETVNVIEVIPSEGVYYDINTRFGPEKIPGKYYYLDENNDGQYSTILVSDSNNNIIGIGFDNDQNLIFEPNKRALVQKHIVRSSSQGWFEFGLQSYTNQELIYFQDKDSHDGYFLEPTFTDSYFDIWKMQYTASTSKLIKEAMTITSNQFVQSVKGRILEDISWQIQAQATSAIVGGILSGIVTVLSGGTAIALSKVLYYVGHFLTYAICNAIHSYIEDRDQDYWLRSQTFHNIHYEGTEKLSDKLTMDNYYGDMMTGVLWGSGDGIYAPVKVETDKKSYEGQVILAPRGELKTDFNIFTLDISYKESLLNYPLQTRGYFYYSDFNDPRFISFFYKEKRQFVSDAFGNIRIKSEIVPRNDKNMYMTNSIMFLEDSIHTMTLENDDTHYDSIVPYMVYGDGMFVPMLQFADSQGQVPIPEFYEEYPIFVSPEHYTALQDNYYSIYKIFIKKSDTIQLIPKSSAHTLHSDVVSFDVYLCDSEGSEKFIGNYNNSQVHQSFSFNKSSGVISFNDFTQNTLNSLLENYEGVEPYIVLEFYIEKYRSINDLRDLTEEEVNKIAIMQSAHAGILEYVYQHTIATKTQQKLSELAYTVLVTTASILPLAIGAGFAKSWTTLPKMVIGEVLEEILIDPWVEAYVSGYADEHSWSRLEKALGVSFAESGRETFGSFVSSGLRSVFTIQTSQNLQTQSQSQVQSVQSAQQLKNERDSTVTQTISQVVLSSLMLFAGAMSPVLSVFGSYTSSIGMGVIKFVQKISYKKILGKFIDSHSKANVQNLISILGSSREISDSQTSIINQELSPIITKEFSSLTKEQKSYGKSEKLLQKTYKWVKTHKKQIAMYAGLAVGGVFVFKGVESLLTGLNELSRKTILSATMLGLGTIGISQIRKVNEGIKKPWEVVSYYFEKIGFCKRSQGSSIIRHNYIPVKLSSKSMKLICKHCGYELLNDDISGLSRARRAKLWQDDQTKAPGDITIYRISLKKDSHDKWIPFPGLFYPGLSTKSAEERTYGNGGHFYKAFSNPQTAMEYTIRKYGVNRERAEKIFKLEVIQIIKYQGSEKLTMELANKVETFWIGFFHSNFYEFGRNIEPGGSDVHESIIIPFDQLDTALFEASKLPRVGDIRRESYVFKKLDMKETQQRILDNSIEFWYGFTKDKFINAIKLKRLEIIKDLFEKGFKAAYISKEINAERHDIVEWIEDEIYKDRNLDYRRLRDQILTEKIIKYVAEGHITPGQILSVLPGFINTQAVKHLVRKRLGGWNTLISDYAPKENYWLIIKNLFDQKEREVELGGAEYSAVELAQDLGSKATDRRAAVKYIRNRLNNDMTWTEIKNFFRNNKLP</sequence>
<organism evidence="1">
    <name type="scientific">marine sediment metagenome</name>
    <dbReference type="NCBI Taxonomy" id="412755"/>
    <lineage>
        <taxon>unclassified sequences</taxon>
        <taxon>metagenomes</taxon>
        <taxon>ecological metagenomes</taxon>
    </lineage>
</organism>
<name>A0A0F9R0Y8_9ZZZZ</name>
<reference evidence="1" key="1">
    <citation type="journal article" date="2015" name="Nature">
        <title>Complex archaea that bridge the gap between prokaryotes and eukaryotes.</title>
        <authorList>
            <person name="Spang A."/>
            <person name="Saw J.H."/>
            <person name="Jorgensen S.L."/>
            <person name="Zaremba-Niedzwiedzka K."/>
            <person name="Martijn J."/>
            <person name="Lind A.E."/>
            <person name="van Eijk R."/>
            <person name="Schleper C."/>
            <person name="Guy L."/>
            <person name="Ettema T.J."/>
        </authorList>
    </citation>
    <scope>NUCLEOTIDE SEQUENCE</scope>
</reference>
<evidence type="ECO:0000313" key="1">
    <source>
        <dbReference type="EMBL" id="KKN48414.1"/>
    </source>
</evidence>
<comment type="caution">
    <text evidence="1">The sequence shown here is derived from an EMBL/GenBank/DDBJ whole genome shotgun (WGS) entry which is preliminary data.</text>
</comment>
<accession>A0A0F9R0Y8</accession>